<proteinExistence type="predicted"/>
<accession>A0ABY2H2W4</accession>
<protein>
    <submittedName>
        <fullName evidence="2">Uncharacterized protein</fullName>
    </submittedName>
</protein>
<evidence type="ECO:0000313" key="2">
    <source>
        <dbReference type="EMBL" id="TFB02587.1"/>
    </source>
</evidence>
<dbReference type="GeneID" id="300577058"/>
<keyword evidence="3" id="KW-1185">Reference proteome</keyword>
<feature type="compositionally biased region" description="Low complexity" evidence="1">
    <location>
        <begin position="120"/>
        <end position="139"/>
    </location>
</feature>
<evidence type="ECO:0000256" key="1">
    <source>
        <dbReference type="SAM" id="MobiDB-lite"/>
    </source>
</evidence>
<reference evidence="2 3" key="1">
    <citation type="submission" date="2018-01" db="EMBL/GenBank/DDBJ databases">
        <title>Genome characterization of the sugarcane-associated fungus Trichoderma ghanense CCMA-1212 and their application in lignocelulose bioconversion.</title>
        <authorList>
            <person name="Steindorff A.S."/>
            <person name="Mendes T.D."/>
            <person name="Vilela E.S.D."/>
            <person name="Rodrigues D.S."/>
            <person name="Formighieri E.F."/>
            <person name="Melo I.S."/>
            <person name="Favaro L.C.L."/>
        </authorList>
    </citation>
    <scope>NUCLEOTIDE SEQUENCE [LARGE SCALE GENOMIC DNA]</scope>
    <source>
        <strain evidence="2 3">CCMA-1212</strain>
    </source>
</reference>
<sequence length="159" mass="18034">MARKPDPPQRLDFLYDFERREFILRFESRRQAALYQATNNEARILEDHPHDVWLPLPTGMTSLRSSSVGMAVIFQSMAIAEKWQKRTCLGGLATIGEGDAAVYFKRDWVPGEMEEKLSSKRWSLKSPSPSSGSSNSRPNTPRVEVHVRAQTPSRAPYGL</sequence>
<dbReference type="Proteomes" id="UP001642720">
    <property type="component" value="Unassembled WGS sequence"/>
</dbReference>
<evidence type="ECO:0000313" key="3">
    <source>
        <dbReference type="Proteomes" id="UP001642720"/>
    </source>
</evidence>
<name>A0ABY2H2W4_9HYPO</name>
<comment type="caution">
    <text evidence="2">The sequence shown here is derived from an EMBL/GenBank/DDBJ whole genome shotgun (WGS) entry which is preliminary data.</text>
</comment>
<feature type="region of interest" description="Disordered" evidence="1">
    <location>
        <begin position="118"/>
        <end position="159"/>
    </location>
</feature>
<gene>
    <name evidence="2" type="ORF">CCMA1212_005345</name>
</gene>
<dbReference type="RefSeq" id="XP_073558788.1">
    <property type="nucleotide sequence ID" value="XM_073702608.1"/>
</dbReference>
<dbReference type="EMBL" id="PPTA01000006">
    <property type="protein sequence ID" value="TFB02587.1"/>
    <property type="molecule type" value="Genomic_DNA"/>
</dbReference>
<organism evidence="2 3">
    <name type="scientific">Trichoderma ghanense</name>
    <dbReference type="NCBI Taxonomy" id="65468"/>
    <lineage>
        <taxon>Eukaryota</taxon>
        <taxon>Fungi</taxon>
        <taxon>Dikarya</taxon>
        <taxon>Ascomycota</taxon>
        <taxon>Pezizomycotina</taxon>
        <taxon>Sordariomycetes</taxon>
        <taxon>Hypocreomycetidae</taxon>
        <taxon>Hypocreales</taxon>
        <taxon>Hypocreaceae</taxon>
        <taxon>Trichoderma</taxon>
    </lineage>
</organism>